<feature type="transmembrane region" description="Helical" evidence="10">
    <location>
        <begin position="45"/>
        <end position="68"/>
    </location>
</feature>
<dbReference type="Proteomes" id="UP000191554">
    <property type="component" value="Unassembled WGS sequence"/>
</dbReference>
<dbReference type="PANTHER" id="PTHR43823:SF3">
    <property type="entry name" value="MULTIDRUG EXPORT PROTEIN MEPA"/>
    <property type="match status" value="1"/>
</dbReference>
<feature type="transmembrane region" description="Helical" evidence="10">
    <location>
        <begin position="88"/>
        <end position="110"/>
    </location>
</feature>
<dbReference type="EMBL" id="MZGX01000006">
    <property type="protein sequence ID" value="OPX44918.1"/>
    <property type="molecule type" value="Genomic_DNA"/>
</dbReference>
<evidence type="ECO:0000256" key="2">
    <source>
        <dbReference type="ARBA" id="ARBA00008417"/>
    </source>
</evidence>
<dbReference type="GO" id="GO:0042910">
    <property type="term" value="F:xenobiotic transmembrane transporter activity"/>
    <property type="evidence" value="ECO:0007669"/>
    <property type="project" value="InterPro"/>
</dbReference>
<accession>A0A1V4SM18</accession>
<feature type="transmembrane region" description="Helical" evidence="10">
    <location>
        <begin position="122"/>
        <end position="142"/>
    </location>
</feature>
<evidence type="ECO:0000256" key="7">
    <source>
        <dbReference type="ARBA" id="ARBA00022989"/>
    </source>
</evidence>
<evidence type="ECO:0000256" key="10">
    <source>
        <dbReference type="SAM" id="Phobius"/>
    </source>
</evidence>
<keyword evidence="6 10" id="KW-0812">Transmembrane</keyword>
<keyword evidence="8 10" id="KW-0472">Membrane</keyword>
<dbReference type="InterPro" id="IPR048279">
    <property type="entry name" value="MdtK-like"/>
</dbReference>
<feature type="transmembrane region" description="Helical" evidence="10">
    <location>
        <begin position="380"/>
        <end position="402"/>
    </location>
</feature>
<comment type="similarity">
    <text evidence="2">Belongs to the multi antimicrobial extrusion (MATE) (TC 2.A.66.1) family. MepA subfamily.</text>
</comment>
<evidence type="ECO:0000256" key="3">
    <source>
        <dbReference type="ARBA" id="ARBA00022106"/>
    </source>
</evidence>
<dbReference type="PANTHER" id="PTHR43823">
    <property type="entry name" value="SPORULATION PROTEIN YKVU"/>
    <property type="match status" value="1"/>
</dbReference>
<evidence type="ECO:0000256" key="1">
    <source>
        <dbReference type="ARBA" id="ARBA00004651"/>
    </source>
</evidence>
<dbReference type="AlphaFoldDB" id="A0A1V4SM18"/>
<keyword evidence="12" id="KW-1185">Reference proteome</keyword>
<dbReference type="InterPro" id="IPR002528">
    <property type="entry name" value="MATE_fam"/>
</dbReference>
<proteinExistence type="inferred from homology"/>
<comment type="caution">
    <text evidence="11">The sequence shown here is derived from an EMBL/GenBank/DDBJ whole genome shotgun (WGS) entry which is preliminary data.</text>
</comment>
<dbReference type="GO" id="GO:0015297">
    <property type="term" value="F:antiporter activity"/>
    <property type="evidence" value="ECO:0007669"/>
    <property type="project" value="InterPro"/>
</dbReference>
<dbReference type="STRING" id="48256.CLHUN_11500"/>
<dbReference type="GO" id="GO:0046677">
    <property type="term" value="P:response to antibiotic"/>
    <property type="evidence" value="ECO:0007669"/>
    <property type="project" value="UniProtKB-KW"/>
</dbReference>
<keyword evidence="7 10" id="KW-1133">Transmembrane helix</keyword>
<name>A0A1V4SM18_RUMHU</name>
<feature type="transmembrane region" description="Helical" evidence="10">
    <location>
        <begin position="340"/>
        <end position="360"/>
    </location>
</feature>
<evidence type="ECO:0000313" key="12">
    <source>
        <dbReference type="Proteomes" id="UP000191554"/>
    </source>
</evidence>
<keyword evidence="4" id="KW-0813">Transport</keyword>
<dbReference type="InterPro" id="IPR045070">
    <property type="entry name" value="MATE_MepA-like"/>
</dbReference>
<evidence type="ECO:0000256" key="5">
    <source>
        <dbReference type="ARBA" id="ARBA00022475"/>
    </source>
</evidence>
<dbReference type="CDD" id="cd13143">
    <property type="entry name" value="MATE_MepA_like"/>
    <property type="match status" value="1"/>
</dbReference>
<dbReference type="InterPro" id="IPR051327">
    <property type="entry name" value="MATE_MepA_subfamily"/>
</dbReference>
<evidence type="ECO:0000256" key="4">
    <source>
        <dbReference type="ARBA" id="ARBA00022448"/>
    </source>
</evidence>
<evidence type="ECO:0000313" key="11">
    <source>
        <dbReference type="EMBL" id="OPX44918.1"/>
    </source>
</evidence>
<organism evidence="11 12">
    <name type="scientific">Ruminiclostridium hungatei</name>
    <name type="common">Clostridium hungatei</name>
    <dbReference type="NCBI Taxonomy" id="48256"/>
    <lineage>
        <taxon>Bacteria</taxon>
        <taxon>Bacillati</taxon>
        <taxon>Bacillota</taxon>
        <taxon>Clostridia</taxon>
        <taxon>Eubacteriales</taxon>
        <taxon>Oscillospiraceae</taxon>
        <taxon>Ruminiclostridium</taxon>
    </lineage>
</organism>
<gene>
    <name evidence="11" type="primary">mepA_2</name>
    <name evidence="11" type="ORF">CLHUN_11500</name>
</gene>
<keyword evidence="9" id="KW-0046">Antibiotic resistance</keyword>
<evidence type="ECO:0000256" key="8">
    <source>
        <dbReference type="ARBA" id="ARBA00023136"/>
    </source>
</evidence>
<feature type="transmembrane region" description="Helical" evidence="10">
    <location>
        <begin position="414"/>
        <end position="436"/>
    </location>
</feature>
<feature type="transmembrane region" description="Helical" evidence="10">
    <location>
        <begin position="264"/>
        <end position="286"/>
    </location>
</feature>
<reference evidence="11 12" key="1">
    <citation type="submission" date="2017-03" db="EMBL/GenBank/DDBJ databases">
        <title>Genome sequence of Clostridium hungatei DSM 14427.</title>
        <authorList>
            <person name="Poehlein A."/>
            <person name="Daniel R."/>
        </authorList>
    </citation>
    <scope>NUCLEOTIDE SEQUENCE [LARGE SCALE GENOMIC DNA]</scope>
    <source>
        <strain evidence="11 12">DSM 14427</strain>
    </source>
</reference>
<comment type="subcellular location">
    <subcellularLocation>
        <location evidence="1">Cell membrane</location>
        <topology evidence="1">Multi-pass membrane protein</topology>
    </subcellularLocation>
</comment>
<sequence>MLTAAYVILLKENGGIYMEGILTDQKEKQKQFILNGNLWKVMIDLSWPAVVAMVLYGMNSMLDVFFVGRYVGETALAGVSVAYPLSQISVGFGSLLGTGAGAVLSIALGARDKTTQDKLLGNLNVLSLAMTAVYMVVGLLLSSRLLQVMGAAGEELLLGDRYFRITIIGAFFWIYGLAGNMIVRAEGRMKMAAVMMGGGLLVDVAAKYLLVVIFPLGVEGAAWATNIGMLAYTVIGWFYFGKGFASFRSKLLSIRWDRDIGTSILRLGMSAFIMSIMSLVQSVFVFNALAKYGTTADIAFYGVVYRIFTFLLTPIFGLMRALQPAIGINYGARQYERVIRAYKLFAVAALVLTLPFWLLSMAVPGQVLGMMLKEQVFTDLQLICFRVYMAILPLLSFIFMAMTLFPSIDKGKPAAMIGIARQLVFYVPVMLLVPVWLGVSGIYYGSFAIDAVIVLWTLLMVKKEFHLLRRRNL</sequence>
<keyword evidence="5" id="KW-1003">Cell membrane</keyword>
<feature type="transmembrane region" description="Helical" evidence="10">
    <location>
        <begin position="162"/>
        <end position="182"/>
    </location>
</feature>
<feature type="transmembrane region" description="Helical" evidence="10">
    <location>
        <begin position="298"/>
        <end position="319"/>
    </location>
</feature>
<evidence type="ECO:0000256" key="9">
    <source>
        <dbReference type="ARBA" id="ARBA00023251"/>
    </source>
</evidence>
<feature type="transmembrane region" description="Helical" evidence="10">
    <location>
        <begin position="194"/>
        <end position="214"/>
    </location>
</feature>
<evidence type="ECO:0000256" key="6">
    <source>
        <dbReference type="ARBA" id="ARBA00022692"/>
    </source>
</evidence>
<protein>
    <recommendedName>
        <fullName evidence="3">Multidrug export protein MepA</fullName>
    </recommendedName>
</protein>
<dbReference type="Pfam" id="PF01554">
    <property type="entry name" value="MatE"/>
    <property type="match status" value="2"/>
</dbReference>
<dbReference type="GO" id="GO:0005886">
    <property type="term" value="C:plasma membrane"/>
    <property type="evidence" value="ECO:0007669"/>
    <property type="project" value="UniProtKB-SubCell"/>
</dbReference>
<feature type="transmembrane region" description="Helical" evidence="10">
    <location>
        <begin position="442"/>
        <end position="461"/>
    </location>
</feature>
<feature type="transmembrane region" description="Helical" evidence="10">
    <location>
        <begin position="220"/>
        <end position="240"/>
    </location>
</feature>
<dbReference type="PIRSF" id="PIRSF006603">
    <property type="entry name" value="DinF"/>
    <property type="match status" value="1"/>
</dbReference>